<accession>A0ABT8W826</accession>
<organism evidence="2 3">
    <name type="scientific">Flavivirga aquimarina</name>
    <dbReference type="NCBI Taxonomy" id="2027862"/>
    <lineage>
        <taxon>Bacteria</taxon>
        <taxon>Pseudomonadati</taxon>
        <taxon>Bacteroidota</taxon>
        <taxon>Flavobacteriia</taxon>
        <taxon>Flavobacteriales</taxon>
        <taxon>Flavobacteriaceae</taxon>
        <taxon>Flavivirga</taxon>
    </lineage>
</organism>
<reference evidence="2" key="1">
    <citation type="submission" date="2023-07" db="EMBL/GenBank/DDBJ databases">
        <title>Two novel species in the genus Flavivirga.</title>
        <authorList>
            <person name="Kwon K."/>
        </authorList>
    </citation>
    <scope>NUCLEOTIDE SEQUENCE</scope>
    <source>
        <strain evidence="2">KCTC 52353</strain>
    </source>
</reference>
<evidence type="ECO:0000313" key="3">
    <source>
        <dbReference type="Proteomes" id="UP001176883"/>
    </source>
</evidence>
<dbReference type="Gene3D" id="1.20.120.450">
    <property type="entry name" value="dinb family like domain"/>
    <property type="match status" value="1"/>
</dbReference>
<dbReference type="EMBL" id="JAUOEK010000068">
    <property type="protein sequence ID" value="MDO5969255.1"/>
    <property type="molecule type" value="Genomic_DNA"/>
</dbReference>
<evidence type="ECO:0000313" key="2">
    <source>
        <dbReference type="EMBL" id="MDO5969255.1"/>
    </source>
</evidence>
<dbReference type="InterPro" id="IPR024775">
    <property type="entry name" value="DinB-like"/>
</dbReference>
<dbReference type="RefSeq" id="WP_303276943.1">
    <property type="nucleotide sequence ID" value="NZ_JAUOEK010000068.1"/>
</dbReference>
<sequence length="146" mass="17182">MNKTVYKLEGLINKGLEYISQSSETEWVQKPSPNKWSKKEILGHLIDSGINNLQRFTEIQTANKPYKIRQYKQDDLVKVNDYQHAALKEIANFWEAINNRICCVIKLQTEETLNYKIEISDGEISDLRFLMTDYVDHLEHHLNQII</sequence>
<keyword evidence="3" id="KW-1185">Reference proteome</keyword>
<gene>
    <name evidence="2" type="ORF">Q4Q35_05490</name>
</gene>
<dbReference type="SUPFAM" id="SSF109854">
    <property type="entry name" value="DinB/YfiT-like putative metalloenzymes"/>
    <property type="match status" value="1"/>
</dbReference>
<name>A0ABT8W826_9FLAO</name>
<feature type="domain" description="DinB-like" evidence="1">
    <location>
        <begin position="16"/>
        <end position="145"/>
    </location>
</feature>
<dbReference type="Proteomes" id="UP001176883">
    <property type="component" value="Unassembled WGS sequence"/>
</dbReference>
<comment type="caution">
    <text evidence="2">The sequence shown here is derived from an EMBL/GenBank/DDBJ whole genome shotgun (WGS) entry which is preliminary data.</text>
</comment>
<proteinExistence type="predicted"/>
<dbReference type="InterPro" id="IPR034660">
    <property type="entry name" value="DinB/YfiT-like"/>
</dbReference>
<protein>
    <submittedName>
        <fullName evidence="2">DinB family protein</fullName>
    </submittedName>
</protein>
<dbReference type="Pfam" id="PF12867">
    <property type="entry name" value="DinB_2"/>
    <property type="match status" value="1"/>
</dbReference>
<evidence type="ECO:0000259" key="1">
    <source>
        <dbReference type="Pfam" id="PF12867"/>
    </source>
</evidence>